<dbReference type="OrthoDB" id="1113830at2"/>
<dbReference type="EMBL" id="SMZO01000005">
    <property type="protein sequence ID" value="TDL90803.1"/>
    <property type="molecule type" value="Genomic_DNA"/>
</dbReference>
<keyword evidence="2" id="KW-0012">Acyltransferase</keyword>
<keyword evidence="2" id="KW-0808">Transferase</keyword>
<accession>A0A4R6B5I0</accession>
<dbReference type="InterPro" id="IPR045746">
    <property type="entry name" value="ACT14924-like_Acyltransf_dom"/>
</dbReference>
<dbReference type="RefSeq" id="WP_133341475.1">
    <property type="nucleotide sequence ID" value="NZ_SMZO01000005.1"/>
</dbReference>
<sequence length="293" mass="32291">MTQLAGHDVSAPGQWDGVSLEDQPYDQRRLSYASTFTNPVQQAIIQAMELLTAKPKLLQLIRRFETAGVPHGQAFWAQALHIMGIDVQTPADEIAKIPPHGPLVVTANHPHGLVDGMVLADLIGRVRTDYKILTRSLLTGLVEIDQFMLPVPFAHDPDALPKNVEMRRQAMAHLAQGGAIALFPAGVVASADNWFGPAVERDWNAFTAKMIRRSNARVLPIRFPGQNSRAYQIANCLSPTLRQGLLLYEVRHALNKPQRPFIGAPLSPSDLAAWADDPMGLMRWLRAQTLDLG</sequence>
<keyword evidence="3" id="KW-1185">Reference proteome</keyword>
<evidence type="ECO:0000256" key="1">
    <source>
        <dbReference type="SAM" id="MobiDB-lite"/>
    </source>
</evidence>
<dbReference type="Proteomes" id="UP000294562">
    <property type="component" value="Unassembled WGS sequence"/>
</dbReference>
<evidence type="ECO:0000313" key="2">
    <source>
        <dbReference type="EMBL" id="TDL90803.1"/>
    </source>
</evidence>
<proteinExistence type="predicted"/>
<dbReference type="CDD" id="cd07986">
    <property type="entry name" value="LPLAT_ACT14924-like"/>
    <property type="match status" value="1"/>
</dbReference>
<reference evidence="2 3" key="1">
    <citation type="submission" date="2019-03" db="EMBL/GenBank/DDBJ databases">
        <title>Rhodobacteraceae bacterium SM1902, a new member of the family Rhodobacteraceae isolated from Yantai.</title>
        <authorList>
            <person name="Sun Y."/>
        </authorList>
    </citation>
    <scope>NUCLEOTIDE SEQUENCE [LARGE SCALE GENOMIC DNA]</scope>
    <source>
        <strain evidence="2 3">SM1902</strain>
    </source>
</reference>
<dbReference type="AlphaFoldDB" id="A0A4R6B5I0"/>
<organism evidence="2 3">
    <name type="scientific">Meridianimarinicoccus aquatilis</name>
    <dbReference type="NCBI Taxonomy" id="2552766"/>
    <lineage>
        <taxon>Bacteria</taxon>
        <taxon>Pseudomonadati</taxon>
        <taxon>Pseudomonadota</taxon>
        <taxon>Alphaproteobacteria</taxon>
        <taxon>Rhodobacterales</taxon>
        <taxon>Paracoccaceae</taxon>
        <taxon>Meridianimarinicoccus</taxon>
    </lineage>
</organism>
<protein>
    <submittedName>
        <fullName evidence="2">Acyltransferase</fullName>
    </submittedName>
</protein>
<comment type="caution">
    <text evidence="2">The sequence shown here is derived from an EMBL/GenBank/DDBJ whole genome shotgun (WGS) entry which is preliminary data.</text>
</comment>
<name>A0A4R6B5I0_9RHOB</name>
<dbReference type="GO" id="GO:0016746">
    <property type="term" value="F:acyltransferase activity"/>
    <property type="evidence" value="ECO:0007669"/>
    <property type="project" value="UniProtKB-KW"/>
</dbReference>
<gene>
    <name evidence="2" type="ORF">E2L05_03315</name>
</gene>
<evidence type="ECO:0000313" key="3">
    <source>
        <dbReference type="Proteomes" id="UP000294562"/>
    </source>
</evidence>
<feature type="region of interest" description="Disordered" evidence="1">
    <location>
        <begin position="1"/>
        <end position="20"/>
    </location>
</feature>